<protein>
    <submittedName>
        <fullName evidence="3">SCP domain-containing protein</fullName>
    </submittedName>
</protein>
<dbReference type="InterPro" id="IPR035940">
    <property type="entry name" value="CAP_sf"/>
</dbReference>
<dbReference type="SUPFAM" id="SSF55797">
    <property type="entry name" value="PR-1-like"/>
    <property type="match status" value="2"/>
</dbReference>
<accession>A0A7E4W973</accession>
<name>A0A7E4W973_PANRE</name>
<evidence type="ECO:0000313" key="3">
    <source>
        <dbReference type="WBParaSite" id="Pan_g8513.t1"/>
    </source>
</evidence>
<feature type="signal peptide" evidence="1">
    <location>
        <begin position="1"/>
        <end position="19"/>
    </location>
</feature>
<feature type="chain" id="PRO_5028968334" evidence="1">
    <location>
        <begin position="20"/>
        <end position="496"/>
    </location>
</feature>
<proteinExistence type="predicted"/>
<reference evidence="3" key="2">
    <citation type="submission" date="2020-10" db="UniProtKB">
        <authorList>
            <consortium name="WormBaseParasite"/>
        </authorList>
    </citation>
    <scope>IDENTIFICATION</scope>
</reference>
<dbReference type="AlphaFoldDB" id="A0A7E4W973"/>
<evidence type="ECO:0000313" key="2">
    <source>
        <dbReference type="Proteomes" id="UP000492821"/>
    </source>
</evidence>
<evidence type="ECO:0000256" key="1">
    <source>
        <dbReference type="SAM" id="SignalP"/>
    </source>
</evidence>
<dbReference type="Proteomes" id="UP000492821">
    <property type="component" value="Unassembled WGS sequence"/>
</dbReference>
<reference evidence="2" key="1">
    <citation type="journal article" date="2013" name="Genetics">
        <title>The draft genome and transcriptome of Panagrellus redivivus are shaped by the harsh demands of a free-living lifestyle.</title>
        <authorList>
            <person name="Srinivasan J."/>
            <person name="Dillman A.R."/>
            <person name="Macchietto M.G."/>
            <person name="Heikkinen L."/>
            <person name="Lakso M."/>
            <person name="Fracchia K.M."/>
            <person name="Antoshechkin I."/>
            <person name="Mortazavi A."/>
            <person name="Wong G."/>
            <person name="Sternberg P.W."/>
        </authorList>
    </citation>
    <scope>NUCLEOTIDE SEQUENCE [LARGE SCALE GENOMIC DNA]</scope>
    <source>
        <strain evidence="2">MT8872</strain>
    </source>
</reference>
<organism evidence="2 3">
    <name type="scientific">Panagrellus redivivus</name>
    <name type="common">Microworm</name>
    <dbReference type="NCBI Taxonomy" id="6233"/>
    <lineage>
        <taxon>Eukaryota</taxon>
        <taxon>Metazoa</taxon>
        <taxon>Ecdysozoa</taxon>
        <taxon>Nematoda</taxon>
        <taxon>Chromadorea</taxon>
        <taxon>Rhabditida</taxon>
        <taxon>Tylenchina</taxon>
        <taxon>Panagrolaimomorpha</taxon>
        <taxon>Panagrolaimoidea</taxon>
        <taxon>Panagrolaimidae</taxon>
        <taxon>Panagrellus</taxon>
    </lineage>
</organism>
<dbReference type="WBParaSite" id="Pan_g8513.t1">
    <property type="protein sequence ID" value="Pan_g8513.t1"/>
    <property type="gene ID" value="Pan_g8513"/>
</dbReference>
<keyword evidence="1" id="KW-0732">Signal</keyword>
<dbReference type="Gene3D" id="3.40.33.10">
    <property type="entry name" value="CAP"/>
    <property type="match status" value="2"/>
</dbReference>
<sequence length="496" mass="55558">MRVATTVFLLVVLLGEVAAVRQCRNRGSTSSSISSSGTVSSNLRSFAVVPAQAPATEVKGVNCYIHSSPRAPNKVEKCDGTISTGSEAGEYERHQTLRAINEYRSMLANNCILGSGAIKQGNLRKVKYSCALELAALFTCSDLPKSWNSDASTFRRVTPKASNQATRTTIFYRTTPFVFQLLISPTDQTVSGSYSDFMRFFMSEDVSEVGCYAKICGGFEYMACKTNHDSTLPANAPLYTPRSRCLSDSDCTLPGFNICDKQTGLCDFETAMQRQFAVLDTVCDDNFHWYVPARAEKCYNQVETGASISNDERDLIIMAVNQYRRQLNNNCQYVLGTQKAVSNYRKVKWSCAYEQDAKFDCKNVSPKNFKSDKNTFRYSQEARSSHRRIIFLEDNLWKQTIRIRPSDQTFDRSMPEDQSMRLRMILTPEVTEIGCFDKVCGKYEYIACKTGHPIIVPKTQRLYKPGTRCNADSDCTLSGYGVCDTFSGMCEPAEVV</sequence>
<keyword evidence="2" id="KW-1185">Reference proteome</keyword>